<gene>
    <name evidence="1" type="ORF">O9H85_06930</name>
</gene>
<dbReference type="Proteomes" id="UP001527882">
    <property type="component" value="Unassembled WGS sequence"/>
</dbReference>
<organism evidence="1 2">
    <name type="scientific">Paenibacillus gyeongsangnamensis</name>
    <dbReference type="NCBI Taxonomy" id="3388067"/>
    <lineage>
        <taxon>Bacteria</taxon>
        <taxon>Bacillati</taxon>
        <taxon>Bacillota</taxon>
        <taxon>Bacilli</taxon>
        <taxon>Bacillales</taxon>
        <taxon>Paenibacillaceae</taxon>
        <taxon>Paenibacillus</taxon>
    </lineage>
</organism>
<dbReference type="EMBL" id="JAQAGZ010000004">
    <property type="protein sequence ID" value="MCZ8512164.1"/>
    <property type="molecule type" value="Genomic_DNA"/>
</dbReference>
<name>A0ABT4Q5L2_9BACL</name>
<protein>
    <recommendedName>
        <fullName evidence="3">Ureidoglycolate hydrolase</fullName>
    </recommendedName>
</protein>
<comment type="caution">
    <text evidence="1">The sequence shown here is derived from an EMBL/GenBank/DDBJ whole genome shotgun (WGS) entry which is preliminary data.</text>
</comment>
<dbReference type="RefSeq" id="WP_269880582.1">
    <property type="nucleotide sequence ID" value="NZ_JAQAGZ010000004.1"/>
</dbReference>
<dbReference type="Gene3D" id="2.60.120.10">
    <property type="entry name" value="Jelly Rolls"/>
    <property type="match status" value="1"/>
</dbReference>
<evidence type="ECO:0000313" key="1">
    <source>
        <dbReference type="EMBL" id="MCZ8512164.1"/>
    </source>
</evidence>
<dbReference type="SUPFAM" id="SSF51182">
    <property type="entry name" value="RmlC-like cupins"/>
    <property type="match status" value="1"/>
</dbReference>
<accession>A0ABT4Q5L2</accession>
<evidence type="ECO:0000313" key="2">
    <source>
        <dbReference type="Proteomes" id="UP001527882"/>
    </source>
</evidence>
<reference evidence="1 2" key="1">
    <citation type="submission" date="2022-12" db="EMBL/GenBank/DDBJ databases">
        <title>Draft genome sequence of Paenibacillus sp. dW9.</title>
        <authorList>
            <person name="Choi E.-W."/>
            <person name="Kim D.-U."/>
        </authorList>
    </citation>
    <scope>NUCLEOTIDE SEQUENCE [LARGE SCALE GENOMIC DNA]</scope>
    <source>
        <strain evidence="2">dW9</strain>
    </source>
</reference>
<dbReference type="InterPro" id="IPR014710">
    <property type="entry name" value="RmlC-like_jellyroll"/>
</dbReference>
<sequence>MSNELILKNLTAESFKPYGDIIAFDENLQDRFQVIVNEPQTEGWRIAISRLTRGKINKLGLHPNTRESFEPLKGISVMLVAREETPQQLELFLLDRPVCIHRNIWHATAALSAEAYLKITENSFVQSREYELKVSLDIGMFISDSSI</sequence>
<keyword evidence="2" id="KW-1185">Reference proteome</keyword>
<dbReference type="InterPro" id="IPR011051">
    <property type="entry name" value="RmlC_Cupin_sf"/>
</dbReference>
<proteinExistence type="predicted"/>
<evidence type="ECO:0008006" key="3">
    <source>
        <dbReference type="Google" id="ProtNLM"/>
    </source>
</evidence>